<dbReference type="RefSeq" id="WP_260791350.1">
    <property type="nucleotide sequence ID" value="NZ_CP093313.1"/>
</dbReference>
<reference evidence="3" key="1">
    <citation type="submission" date="2021-04" db="EMBL/GenBank/DDBJ databases">
        <title>Phylogenetic analysis of Acidobacteriaceae.</title>
        <authorList>
            <person name="Qiu L."/>
            <person name="Zhang Q."/>
        </authorList>
    </citation>
    <scope>NUCLEOTIDE SEQUENCE</scope>
    <source>
        <strain evidence="3">DSM 25168</strain>
    </source>
</reference>
<dbReference type="PROSITE" id="PS51318">
    <property type="entry name" value="TAT"/>
    <property type="match status" value="1"/>
</dbReference>
<dbReference type="KEGG" id="orp:MOP44_16690"/>
<dbReference type="PANTHER" id="PTHR36440:SF1">
    <property type="entry name" value="PUTATIVE (AFU_ORTHOLOGUE AFUA_8G07350)-RELATED"/>
    <property type="match status" value="1"/>
</dbReference>
<dbReference type="SUPFAM" id="SSF51182">
    <property type="entry name" value="RmlC-like cupins"/>
    <property type="match status" value="1"/>
</dbReference>
<dbReference type="Pfam" id="PF07883">
    <property type="entry name" value="Cupin_2"/>
    <property type="match status" value="1"/>
</dbReference>
<name>A0A9J7BI83_9BACT</name>
<sequence length="192" mass="20628">MRRRSFLRAAAAAAPAAALSNLMAHSAFAGQVTASGGAAAGLELHPVSAGEDRFGALHSLGFSELAFKVGTQETAGNLFMIEHRNLVPGGPPLHMHLNQEEWFYVMEGQVAFIVGEKRLTLQPGESILAPRRVPHTFSSVVPASHMLIGFAPAGKMEAYFRDAKGDAKMAASAEYMNRYDMEWVGPSPFKKG</sequence>
<feature type="domain" description="Cupin type-2" evidence="2">
    <location>
        <begin position="88"/>
        <end position="139"/>
    </location>
</feature>
<gene>
    <name evidence="3" type="ORF">MOP44_16690</name>
</gene>
<dbReference type="InterPro" id="IPR011051">
    <property type="entry name" value="RmlC_Cupin_sf"/>
</dbReference>
<evidence type="ECO:0000313" key="3">
    <source>
        <dbReference type="EMBL" id="UWZ82209.1"/>
    </source>
</evidence>
<evidence type="ECO:0000259" key="2">
    <source>
        <dbReference type="Pfam" id="PF07883"/>
    </source>
</evidence>
<feature type="signal peptide" evidence="1">
    <location>
        <begin position="1"/>
        <end position="29"/>
    </location>
</feature>
<organism evidence="3 4">
    <name type="scientific">Occallatibacter riparius</name>
    <dbReference type="NCBI Taxonomy" id="1002689"/>
    <lineage>
        <taxon>Bacteria</taxon>
        <taxon>Pseudomonadati</taxon>
        <taxon>Acidobacteriota</taxon>
        <taxon>Terriglobia</taxon>
        <taxon>Terriglobales</taxon>
        <taxon>Acidobacteriaceae</taxon>
        <taxon>Occallatibacter</taxon>
    </lineage>
</organism>
<dbReference type="InterPro" id="IPR006311">
    <property type="entry name" value="TAT_signal"/>
</dbReference>
<proteinExistence type="predicted"/>
<dbReference type="InterPro" id="IPR053146">
    <property type="entry name" value="QDO-like"/>
</dbReference>
<dbReference type="InterPro" id="IPR013096">
    <property type="entry name" value="Cupin_2"/>
</dbReference>
<keyword evidence="1" id="KW-0732">Signal</keyword>
<dbReference type="InterPro" id="IPR014710">
    <property type="entry name" value="RmlC-like_jellyroll"/>
</dbReference>
<protein>
    <submittedName>
        <fullName evidence="3">Cupin domain-containing protein</fullName>
    </submittedName>
</protein>
<dbReference type="Gene3D" id="2.60.120.10">
    <property type="entry name" value="Jelly Rolls"/>
    <property type="match status" value="1"/>
</dbReference>
<evidence type="ECO:0000313" key="4">
    <source>
        <dbReference type="Proteomes" id="UP001059380"/>
    </source>
</evidence>
<feature type="chain" id="PRO_5039898512" evidence="1">
    <location>
        <begin position="30"/>
        <end position="192"/>
    </location>
</feature>
<evidence type="ECO:0000256" key="1">
    <source>
        <dbReference type="SAM" id="SignalP"/>
    </source>
</evidence>
<accession>A0A9J7BI83</accession>
<dbReference type="Proteomes" id="UP001059380">
    <property type="component" value="Chromosome"/>
</dbReference>
<keyword evidence="4" id="KW-1185">Reference proteome</keyword>
<dbReference type="PANTHER" id="PTHR36440">
    <property type="entry name" value="PUTATIVE (AFU_ORTHOLOGUE AFUA_8G07350)-RELATED"/>
    <property type="match status" value="1"/>
</dbReference>
<dbReference type="EMBL" id="CP093313">
    <property type="protein sequence ID" value="UWZ82209.1"/>
    <property type="molecule type" value="Genomic_DNA"/>
</dbReference>
<dbReference type="AlphaFoldDB" id="A0A9J7BI83"/>